<comment type="caution">
    <text evidence="1">The sequence shown here is derived from an EMBL/GenBank/DDBJ whole genome shotgun (WGS) entry which is preliminary data.</text>
</comment>
<evidence type="ECO:0000313" key="1">
    <source>
        <dbReference type="EMBL" id="GJS99619.1"/>
    </source>
</evidence>
<reference evidence="1" key="1">
    <citation type="journal article" date="2022" name="Int. J. Mol. Sci.">
        <title>Draft Genome of Tanacetum Coccineum: Genomic Comparison of Closely Related Tanacetum-Family Plants.</title>
        <authorList>
            <person name="Yamashiro T."/>
            <person name="Shiraishi A."/>
            <person name="Nakayama K."/>
            <person name="Satake H."/>
        </authorList>
    </citation>
    <scope>NUCLEOTIDE SEQUENCE</scope>
</reference>
<keyword evidence="2" id="KW-1185">Reference proteome</keyword>
<protein>
    <submittedName>
        <fullName evidence="1">Uncharacterized protein</fullName>
    </submittedName>
</protein>
<dbReference type="Proteomes" id="UP001151760">
    <property type="component" value="Unassembled WGS sequence"/>
</dbReference>
<accession>A0ABQ5AAE9</accession>
<sequence length="231" mass="27023">MWIMSNRLKPKRITGVKIHPNTKPIVLTVYRNNDKRNFKVHNPFKFRDFGITKVDEIGPIIEKKKNSIVKDLMTSLGKRKRKHMELEPEIKVPRLECNRSLPNGVPFVNNMVIKEPEYGGVVEVGEKQKYEEIIIEVVRNGGQVMVMMRLRHQIGGGCNWRETLNKDLFILAMVALELLKWRIFLDIHLRKATLILLSSAADPNWRTPSTTLTFLRSYMYRHTFILLNDEK</sequence>
<organism evidence="1 2">
    <name type="scientific">Tanacetum coccineum</name>
    <dbReference type="NCBI Taxonomy" id="301880"/>
    <lineage>
        <taxon>Eukaryota</taxon>
        <taxon>Viridiplantae</taxon>
        <taxon>Streptophyta</taxon>
        <taxon>Embryophyta</taxon>
        <taxon>Tracheophyta</taxon>
        <taxon>Spermatophyta</taxon>
        <taxon>Magnoliopsida</taxon>
        <taxon>eudicotyledons</taxon>
        <taxon>Gunneridae</taxon>
        <taxon>Pentapetalae</taxon>
        <taxon>asterids</taxon>
        <taxon>campanulids</taxon>
        <taxon>Asterales</taxon>
        <taxon>Asteraceae</taxon>
        <taxon>Asteroideae</taxon>
        <taxon>Anthemideae</taxon>
        <taxon>Anthemidinae</taxon>
        <taxon>Tanacetum</taxon>
    </lineage>
</organism>
<reference evidence="1" key="2">
    <citation type="submission" date="2022-01" db="EMBL/GenBank/DDBJ databases">
        <authorList>
            <person name="Yamashiro T."/>
            <person name="Shiraishi A."/>
            <person name="Satake H."/>
            <person name="Nakayama K."/>
        </authorList>
    </citation>
    <scope>NUCLEOTIDE SEQUENCE</scope>
</reference>
<evidence type="ECO:0000313" key="2">
    <source>
        <dbReference type="Proteomes" id="UP001151760"/>
    </source>
</evidence>
<proteinExistence type="predicted"/>
<dbReference type="EMBL" id="BQNB010012131">
    <property type="protein sequence ID" value="GJS99619.1"/>
    <property type="molecule type" value="Genomic_DNA"/>
</dbReference>
<gene>
    <name evidence="1" type="ORF">Tco_0820789</name>
</gene>
<name>A0ABQ5AAE9_9ASTR</name>